<dbReference type="Gene3D" id="2.70.160.11">
    <property type="entry name" value="Hnrnp arginine n-methyltransferase1"/>
    <property type="match status" value="1"/>
</dbReference>
<evidence type="ECO:0000313" key="4">
    <source>
        <dbReference type="Proteomes" id="UP001346869"/>
    </source>
</evidence>
<keyword evidence="2" id="KW-0489">Methyltransferase</keyword>
<sequence>MAEYTRQLVKQNGCEEVVTVLQGRAEEIDLPERVDVLVAEWMGNCLLFEFMVESVLLARDRWLKEGGVMWPSSASLTLVPCQANGYYAEKMDFWEQPYGLDFTPLQK</sequence>
<dbReference type="GO" id="GO:0005634">
    <property type="term" value="C:nucleus"/>
    <property type="evidence" value="ECO:0007669"/>
    <property type="project" value="TreeGrafter"/>
</dbReference>
<name>A0AAN8AFW1_ELEMC</name>
<dbReference type="AlphaFoldDB" id="A0AAN8AFW1"/>
<evidence type="ECO:0008006" key="5">
    <source>
        <dbReference type="Google" id="ProtNLM"/>
    </source>
</evidence>
<dbReference type="InterPro" id="IPR025799">
    <property type="entry name" value="Arg_MeTrfase"/>
</dbReference>
<keyword evidence="4" id="KW-1185">Reference proteome</keyword>
<accession>A0AAN8AFW1</accession>
<protein>
    <recommendedName>
        <fullName evidence="5">Protein arginine methyltransferase 2</fullName>
    </recommendedName>
</protein>
<reference evidence="3 4" key="1">
    <citation type="journal article" date="2023" name="Genes (Basel)">
        <title>Chromosome-Level Genome Assembly and Circadian Gene Repertoire of the Patagonia Blennie Eleginops maclovinus-The Closest Ancestral Proxy of Antarctic Cryonotothenioids.</title>
        <authorList>
            <person name="Cheng C.C."/>
            <person name="Rivera-Colon A.G."/>
            <person name="Minhas B.F."/>
            <person name="Wilson L."/>
            <person name="Rayamajhi N."/>
            <person name="Vargas-Chacoff L."/>
            <person name="Catchen J.M."/>
        </authorList>
    </citation>
    <scope>NUCLEOTIDE SEQUENCE [LARGE SCALE GENOMIC DNA]</scope>
    <source>
        <strain evidence="3">JMC-PN-2008</strain>
    </source>
</reference>
<dbReference type="Gene3D" id="3.40.50.150">
    <property type="entry name" value="Vaccinia Virus protein VP39"/>
    <property type="match status" value="1"/>
</dbReference>
<dbReference type="PROSITE" id="PS51678">
    <property type="entry name" value="SAM_MT_PRMT"/>
    <property type="match status" value="1"/>
</dbReference>
<keyword evidence="2" id="KW-0808">Transferase</keyword>
<dbReference type="InterPro" id="IPR029063">
    <property type="entry name" value="SAM-dependent_MTases_sf"/>
</dbReference>
<dbReference type="PANTHER" id="PTHR11006">
    <property type="entry name" value="PROTEIN ARGININE N-METHYLTRANSFERASE"/>
    <property type="match status" value="1"/>
</dbReference>
<dbReference type="PANTHER" id="PTHR11006:SF92">
    <property type="entry name" value="PROTEIN ARGININE N-METHYLTRANSFERASE 2"/>
    <property type="match status" value="1"/>
</dbReference>
<dbReference type="EMBL" id="JAUZQC010000013">
    <property type="protein sequence ID" value="KAK5861251.1"/>
    <property type="molecule type" value="Genomic_DNA"/>
</dbReference>
<evidence type="ECO:0000256" key="1">
    <source>
        <dbReference type="ARBA" id="ARBA00022691"/>
    </source>
</evidence>
<reference evidence="3 4" key="2">
    <citation type="journal article" date="2023" name="Mol. Biol. Evol.">
        <title>Genomics of Secondarily Temperate Adaptation in the Only Non-Antarctic Icefish.</title>
        <authorList>
            <person name="Rivera-Colon A.G."/>
            <person name="Rayamajhi N."/>
            <person name="Minhas B.F."/>
            <person name="Madrigal G."/>
            <person name="Bilyk K.T."/>
            <person name="Yoon V."/>
            <person name="Hune M."/>
            <person name="Gregory S."/>
            <person name="Cheng C.H.C."/>
            <person name="Catchen J.M."/>
        </authorList>
    </citation>
    <scope>NUCLEOTIDE SEQUENCE [LARGE SCALE GENOMIC DNA]</scope>
    <source>
        <strain evidence="3">JMC-PN-2008</strain>
    </source>
</reference>
<dbReference type="GO" id="GO:0016274">
    <property type="term" value="F:protein-arginine N-methyltransferase activity"/>
    <property type="evidence" value="ECO:0007669"/>
    <property type="project" value="InterPro"/>
</dbReference>
<proteinExistence type="predicted"/>
<evidence type="ECO:0000313" key="3">
    <source>
        <dbReference type="EMBL" id="KAK5861251.1"/>
    </source>
</evidence>
<comment type="caution">
    <text evidence="3">The sequence shown here is derived from an EMBL/GenBank/DDBJ whole genome shotgun (WGS) entry which is preliminary data.</text>
</comment>
<dbReference type="SUPFAM" id="SSF53335">
    <property type="entry name" value="S-adenosyl-L-methionine-dependent methyltransferases"/>
    <property type="match status" value="1"/>
</dbReference>
<gene>
    <name evidence="3" type="ORF">PBY51_022662</name>
</gene>
<keyword evidence="1 2" id="KW-0949">S-adenosyl-L-methionine</keyword>
<dbReference type="GO" id="GO:0042054">
    <property type="term" value="F:histone methyltransferase activity"/>
    <property type="evidence" value="ECO:0007669"/>
    <property type="project" value="TreeGrafter"/>
</dbReference>
<evidence type="ECO:0000256" key="2">
    <source>
        <dbReference type="PROSITE-ProRule" id="PRU01015"/>
    </source>
</evidence>
<organism evidence="3 4">
    <name type="scientific">Eleginops maclovinus</name>
    <name type="common">Patagonian blennie</name>
    <name type="synonym">Eleginus maclovinus</name>
    <dbReference type="NCBI Taxonomy" id="56733"/>
    <lineage>
        <taxon>Eukaryota</taxon>
        <taxon>Metazoa</taxon>
        <taxon>Chordata</taxon>
        <taxon>Craniata</taxon>
        <taxon>Vertebrata</taxon>
        <taxon>Euteleostomi</taxon>
        <taxon>Actinopterygii</taxon>
        <taxon>Neopterygii</taxon>
        <taxon>Teleostei</taxon>
        <taxon>Neoteleostei</taxon>
        <taxon>Acanthomorphata</taxon>
        <taxon>Eupercaria</taxon>
        <taxon>Perciformes</taxon>
        <taxon>Notothenioidei</taxon>
        <taxon>Eleginopidae</taxon>
        <taxon>Eleginops</taxon>
    </lineage>
</organism>
<dbReference type="Proteomes" id="UP001346869">
    <property type="component" value="Unassembled WGS sequence"/>
</dbReference>
<dbReference type="GO" id="GO:0032259">
    <property type="term" value="P:methylation"/>
    <property type="evidence" value="ECO:0007669"/>
    <property type="project" value="UniProtKB-KW"/>
</dbReference>